<keyword evidence="1" id="KW-0687">Ribonucleoprotein</keyword>
<dbReference type="GO" id="GO:0005840">
    <property type="term" value="C:ribosome"/>
    <property type="evidence" value="ECO:0007669"/>
    <property type="project" value="UniProtKB-KW"/>
</dbReference>
<reference evidence="1 2" key="1">
    <citation type="submission" date="2013-10" db="EMBL/GenBank/DDBJ databases">
        <title>Whole Genome Shotgun Sequence of Pseudomonas taiwanensis SJ9.</title>
        <authorList>
            <person name="Hong S.-J."/>
            <person name="Shin J.-H."/>
        </authorList>
    </citation>
    <scope>NUCLEOTIDE SEQUENCE [LARGE SCALE GENOMIC DNA]</scope>
    <source>
        <strain evidence="1 2">SJ9</strain>
    </source>
</reference>
<name>V7D6M7_9PSED</name>
<evidence type="ECO:0000313" key="1">
    <source>
        <dbReference type="EMBL" id="ESW37145.1"/>
    </source>
</evidence>
<gene>
    <name evidence="1" type="ORF">O164_25695</name>
</gene>
<protein>
    <submittedName>
        <fullName evidence="1">50S ribosomal protein L15</fullName>
    </submittedName>
</protein>
<sequence length="56" mass="6653">MPRYERAQSLRSPCFVIDFPSEVWSSLEDRRILSCEFALHNRQLCKGIVHFCPARR</sequence>
<comment type="caution">
    <text evidence="1">The sequence shown here is derived from an EMBL/GenBank/DDBJ whole genome shotgun (WGS) entry which is preliminary data.</text>
</comment>
<keyword evidence="1" id="KW-0689">Ribosomal protein</keyword>
<proteinExistence type="predicted"/>
<dbReference type="Proteomes" id="UP000018511">
    <property type="component" value="Unassembled WGS sequence"/>
</dbReference>
<accession>V7D6M7</accession>
<dbReference type="AlphaFoldDB" id="V7D6M7"/>
<organism evidence="1 2">
    <name type="scientific">Pseudomonas taiwanensis SJ9</name>
    <dbReference type="NCBI Taxonomy" id="1388762"/>
    <lineage>
        <taxon>Bacteria</taxon>
        <taxon>Pseudomonadati</taxon>
        <taxon>Pseudomonadota</taxon>
        <taxon>Gammaproteobacteria</taxon>
        <taxon>Pseudomonadales</taxon>
        <taxon>Pseudomonadaceae</taxon>
        <taxon>Pseudomonas</taxon>
    </lineage>
</organism>
<evidence type="ECO:0000313" key="2">
    <source>
        <dbReference type="Proteomes" id="UP000018511"/>
    </source>
</evidence>
<dbReference type="EMBL" id="AXUP01000455">
    <property type="protein sequence ID" value="ESW37145.1"/>
    <property type="molecule type" value="Genomic_DNA"/>
</dbReference>